<dbReference type="SUPFAM" id="SSF51556">
    <property type="entry name" value="Metallo-dependent hydrolases"/>
    <property type="match status" value="1"/>
</dbReference>
<dbReference type="InterPro" id="IPR032466">
    <property type="entry name" value="Metal_Hydrolase"/>
</dbReference>
<keyword evidence="1" id="KW-0224">Dipeptidase</keyword>
<dbReference type="PROSITE" id="PS51365">
    <property type="entry name" value="RENAL_DIPEPTIDASE_2"/>
    <property type="match status" value="1"/>
</dbReference>
<dbReference type="PANTHER" id="PTHR10443:SF12">
    <property type="entry name" value="DIPEPTIDASE"/>
    <property type="match status" value="1"/>
</dbReference>
<dbReference type="CDD" id="cd01301">
    <property type="entry name" value="rDP_like"/>
    <property type="match status" value="1"/>
</dbReference>
<organism evidence="1 2">
    <name type="scientific">Paenibacillus polygoni</name>
    <dbReference type="NCBI Taxonomy" id="3050112"/>
    <lineage>
        <taxon>Bacteria</taxon>
        <taxon>Bacillati</taxon>
        <taxon>Bacillota</taxon>
        <taxon>Bacilli</taxon>
        <taxon>Bacillales</taxon>
        <taxon>Paenibacillaceae</taxon>
        <taxon>Paenibacillus</taxon>
    </lineage>
</organism>
<dbReference type="Proteomes" id="UP001236415">
    <property type="component" value="Chromosome"/>
</dbReference>
<gene>
    <name evidence="1" type="ORF">QPK24_09320</name>
</gene>
<dbReference type="EC" id="3.4.13.19" evidence="1"/>
<reference evidence="1 2" key="1">
    <citation type="submission" date="2023-06" db="EMBL/GenBank/DDBJ databases">
        <title>Paenibacillus polygonum sp. nov., an endophytic bacterium, isolated from Polygonum lapathifolium L. in Nanji Wetland National Nature Reserve, South of Poyang Lake, Jiangxi Province, China.</title>
        <authorList>
            <person name="Yu Z."/>
        </authorList>
    </citation>
    <scope>NUCLEOTIDE SEQUENCE [LARGE SCALE GENOMIC DNA]</scope>
    <source>
        <strain evidence="1 2">C31</strain>
    </source>
</reference>
<evidence type="ECO:0000313" key="2">
    <source>
        <dbReference type="Proteomes" id="UP001236415"/>
    </source>
</evidence>
<keyword evidence="2" id="KW-1185">Reference proteome</keyword>
<sequence length="329" mass="37918">MKLHIPAVDMHCDVLYKMQFEPSLDFLNDSELDVTMSRLLEGKVALQTFAIYLSERLGTPRFEHVYKQIEIYERLTGQESRELSLRPLRWKQDAQELRNLINQGEWQNKNQIWSLLSLEGVDGLEGNLSYLDLIYDKGVRFIGVTWNYANWAADGILEERNGGFTYKGNLFIKKCNEIGLIVDVSHLSEAGFWELADLTERPVIASHSNARTICPNPRNLTDDQIRAIIALNGRIGMTFVPWFVKQEEKVTKADLLQHIDHVCSLGGADHIMFGSDFDGIHQWIEGLEHPGKYPDLVELLQKHYSETIVRQFMYDNVLSFLCENLMEKP</sequence>
<dbReference type="InterPro" id="IPR008257">
    <property type="entry name" value="Pept_M19"/>
</dbReference>
<dbReference type="GO" id="GO:0016805">
    <property type="term" value="F:dipeptidase activity"/>
    <property type="evidence" value="ECO:0007669"/>
    <property type="project" value="UniProtKB-KW"/>
</dbReference>
<protein>
    <submittedName>
        <fullName evidence="1">Dipeptidase</fullName>
        <ecNumber evidence="1">3.4.13.19</ecNumber>
    </submittedName>
</protein>
<evidence type="ECO:0000313" key="1">
    <source>
        <dbReference type="EMBL" id="WIV20853.1"/>
    </source>
</evidence>
<dbReference type="EMBL" id="CP127162">
    <property type="protein sequence ID" value="WIV20853.1"/>
    <property type="molecule type" value="Genomic_DNA"/>
</dbReference>
<keyword evidence="1" id="KW-0645">Protease</keyword>
<dbReference type="Gene3D" id="3.20.20.140">
    <property type="entry name" value="Metal-dependent hydrolases"/>
    <property type="match status" value="1"/>
</dbReference>
<keyword evidence="1" id="KW-0378">Hydrolase</keyword>
<name>A0ABY8X730_9BACL</name>
<dbReference type="PANTHER" id="PTHR10443">
    <property type="entry name" value="MICROSOMAL DIPEPTIDASE"/>
    <property type="match status" value="1"/>
</dbReference>
<proteinExistence type="predicted"/>
<dbReference type="RefSeq" id="WP_285748110.1">
    <property type="nucleotide sequence ID" value="NZ_CP127162.1"/>
</dbReference>
<dbReference type="Pfam" id="PF01244">
    <property type="entry name" value="Peptidase_M19"/>
    <property type="match status" value="1"/>
</dbReference>
<accession>A0ABY8X730</accession>